<dbReference type="Pfam" id="PF22694">
    <property type="entry name" value="CtpB_N-like"/>
    <property type="match status" value="1"/>
</dbReference>
<keyword evidence="3 5" id="KW-0378">Hydrolase</keyword>
<dbReference type="PROSITE" id="PS50106">
    <property type="entry name" value="PDZ"/>
    <property type="match status" value="1"/>
</dbReference>
<feature type="region of interest" description="Disordered" evidence="6">
    <location>
        <begin position="386"/>
        <end position="419"/>
    </location>
</feature>
<evidence type="ECO:0000313" key="8">
    <source>
        <dbReference type="EMBL" id="MBT0653637.1"/>
    </source>
</evidence>
<dbReference type="EMBL" id="JAHCVK010000004">
    <property type="protein sequence ID" value="MBT0653637.1"/>
    <property type="molecule type" value="Genomic_DNA"/>
</dbReference>
<evidence type="ECO:0000256" key="6">
    <source>
        <dbReference type="SAM" id="MobiDB-lite"/>
    </source>
</evidence>
<dbReference type="NCBIfam" id="TIGR00225">
    <property type="entry name" value="prc"/>
    <property type="match status" value="1"/>
</dbReference>
<dbReference type="CDD" id="cd06782">
    <property type="entry name" value="cpPDZ_CPP-like"/>
    <property type="match status" value="1"/>
</dbReference>
<organism evidence="8 9">
    <name type="scientific">Geomobilimonas luticola</name>
    <dbReference type="NCBI Taxonomy" id="1114878"/>
    <lineage>
        <taxon>Bacteria</taxon>
        <taxon>Pseudomonadati</taxon>
        <taxon>Thermodesulfobacteriota</taxon>
        <taxon>Desulfuromonadia</taxon>
        <taxon>Geobacterales</taxon>
        <taxon>Geobacteraceae</taxon>
        <taxon>Geomobilimonas</taxon>
    </lineage>
</organism>
<comment type="caution">
    <text evidence="8">The sequence shown here is derived from an EMBL/GenBank/DDBJ whole genome shotgun (WGS) entry which is preliminary data.</text>
</comment>
<dbReference type="InterPro" id="IPR005151">
    <property type="entry name" value="Tail-specific_protease"/>
</dbReference>
<dbReference type="Pfam" id="PF13180">
    <property type="entry name" value="PDZ_2"/>
    <property type="match status" value="1"/>
</dbReference>
<dbReference type="PANTHER" id="PTHR32060:SF30">
    <property type="entry name" value="CARBOXY-TERMINAL PROCESSING PROTEASE CTPA"/>
    <property type="match status" value="1"/>
</dbReference>
<dbReference type="Gene3D" id="3.90.226.10">
    <property type="entry name" value="2-enoyl-CoA Hydratase, Chain A, domain 1"/>
    <property type="match status" value="1"/>
</dbReference>
<dbReference type="PANTHER" id="PTHR32060">
    <property type="entry name" value="TAIL-SPECIFIC PROTEASE"/>
    <property type="match status" value="1"/>
</dbReference>
<dbReference type="SUPFAM" id="SSF50156">
    <property type="entry name" value="PDZ domain-like"/>
    <property type="match status" value="1"/>
</dbReference>
<dbReference type="Pfam" id="PF03572">
    <property type="entry name" value="Peptidase_S41"/>
    <property type="match status" value="1"/>
</dbReference>
<dbReference type="Gene3D" id="2.30.42.10">
    <property type="match status" value="1"/>
</dbReference>
<dbReference type="SMART" id="SM00228">
    <property type="entry name" value="PDZ"/>
    <property type="match status" value="1"/>
</dbReference>
<name>A0ABS5SHR1_9BACT</name>
<keyword evidence="9" id="KW-1185">Reference proteome</keyword>
<evidence type="ECO:0000256" key="5">
    <source>
        <dbReference type="RuleBase" id="RU004404"/>
    </source>
</evidence>
<dbReference type="CDD" id="cd07560">
    <property type="entry name" value="Peptidase_S41_CPP"/>
    <property type="match status" value="1"/>
</dbReference>
<evidence type="ECO:0000256" key="1">
    <source>
        <dbReference type="ARBA" id="ARBA00009179"/>
    </source>
</evidence>
<accession>A0ABS5SHR1</accession>
<feature type="domain" description="PDZ" evidence="7">
    <location>
        <begin position="89"/>
        <end position="155"/>
    </location>
</feature>
<evidence type="ECO:0000256" key="4">
    <source>
        <dbReference type="ARBA" id="ARBA00022825"/>
    </source>
</evidence>
<dbReference type="SMART" id="SM00245">
    <property type="entry name" value="TSPc"/>
    <property type="match status" value="1"/>
</dbReference>
<dbReference type="InterPro" id="IPR036034">
    <property type="entry name" value="PDZ_sf"/>
</dbReference>
<protein>
    <submittedName>
        <fullName evidence="8">S41 family peptidase</fullName>
    </submittedName>
</protein>
<dbReference type="Gene3D" id="3.30.750.44">
    <property type="match status" value="1"/>
</dbReference>
<evidence type="ECO:0000256" key="3">
    <source>
        <dbReference type="ARBA" id="ARBA00022801"/>
    </source>
</evidence>
<dbReference type="InterPro" id="IPR055210">
    <property type="entry name" value="CtpA/B_N"/>
</dbReference>
<dbReference type="SUPFAM" id="SSF52096">
    <property type="entry name" value="ClpP/crotonase"/>
    <property type="match status" value="1"/>
</dbReference>
<evidence type="ECO:0000313" key="9">
    <source>
        <dbReference type="Proteomes" id="UP000756860"/>
    </source>
</evidence>
<reference evidence="8 9" key="1">
    <citation type="submission" date="2021-05" db="EMBL/GenBank/DDBJ databases">
        <title>The draft genome of Geobacter luticola JCM 17780.</title>
        <authorList>
            <person name="Xu Z."/>
            <person name="Masuda Y."/>
            <person name="Itoh H."/>
            <person name="Senoo K."/>
        </authorList>
    </citation>
    <scope>NUCLEOTIDE SEQUENCE [LARGE SCALE GENOMIC DNA]</scope>
    <source>
        <strain evidence="8 9">JCM 17780</strain>
    </source>
</reference>
<gene>
    <name evidence="8" type="ORF">KI810_11265</name>
</gene>
<dbReference type="InterPro" id="IPR001478">
    <property type="entry name" value="PDZ"/>
</dbReference>
<dbReference type="InterPro" id="IPR029045">
    <property type="entry name" value="ClpP/crotonase-like_dom_sf"/>
</dbReference>
<dbReference type="Proteomes" id="UP000756860">
    <property type="component" value="Unassembled WGS sequence"/>
</dbReference>
<comment type="similarity">
    <text evidence="1 5">Belongs to the peptidase S41A family.</text>
</comment>
<keyword evidence="4 5" id="KW-0720">Serine protease</keyword>
<sequence length="453" mass="49210">MQRVKRFFLLTTGVTIAILAVMASMQFVKRTVTRSDQDYLNLFRQVIGTVDKSYVEKVEPKKLMQSAITGMLASLDPHSAYLPPEPFKEMNIQMSGSFGGLGIEITMKDGKLTVVSPIEDTPAFRAGIKPNDHIAKIDDKPTRGLTITEAVNRMRGKQGTKVTLSILREGSPTPLVFPLVRATIQTKSLKFRTLEPGYGLVRISHFQQHTGDEVVAALDKLRGQNDGTLKGLIIDLRNNPGGLLESCTQVAGRFIGDRLDNGLIVSTRGRLPDANQQLTASIGPKEPPYPIVVLINGGTASASEILAGALQDHKRAIVMGTQSFGKGSVQSVITLRDGAGLKLTTALYYTPSGRSIQAKGITPDIVVGNIDLKEAKKQTTPEFHEKDLDGHMIVPEKGDTQPPSPATRPSTPAKPDGELAGDYQLFRALELLRGLDVMAVAPLPRKNDRHNPR</sequence>
<keyword evidence="2 5" id="KW-0645">Protease</keyword>
<feature type="compositionally biased region" description="Basic and acidic residues" evidence="6">
    <location>
        <begin position="386"/>
        <end position="399"/>
    </location>
</feature>
<evidence type="ECO:0000259" key="7">
    <source>
        <dbReference type="PROSITE" id="PS50106"/>
    </source>
</evidence>
<proteinExistence type="inferred from homology"/>
<dbReference type="InterPro" id="IPR004447">
    <property type="entry name" value="Peptidase_S41A"/>
</dbReference>
<evidence type="ECO:0000256" key="2">
    <source>
        <dbReference type="ARBA" id="ARBA00022670"/>
    </source>
</evidence>